<protein>
    <submittedName>
        <fullName evidence="10">Predicted PurR-regulated permease PerM</fullName>
    </submittedName>
</protein>
<evidence type="ECO:0000256" key="7">
    <source>
        <dbReference type="ARBA" id="ARBA00023136"/>
    </source>
</evidence>
<keyword evidence="3" id="KW-0813">Transport</keyword>
<evidence type="ECO:0000256" key="8">
    <source>
        <dbReference type="SAM" id="MobiDB-lite"/>
    </source>
</evidence>
<evidence type="ECO:0000256" key="6">
    <source>
        <dbReference type="ARBA" id="ARBA00022989"/>
    </source>
</evidence>
<feature type="compositionally biased region" description="Basic and acidic residues" evidence="8">
    <location>
        <begin position="385"/>
        <end position="420"/>
    </location>
</feature>
<dbReference type="OrthoDB" id="9784366at2"/>
<dbReference type="EMBL" id="FMYH01000006">
    <property type="protein sequence ID" value="SDD28293.1"/>
    <property type="molecule type" value="Genomic_DNA"/>
</dbReference>
<gene>
    <name evidence="10" type="ORF">SAMN05216410_3107</name>
</gene>
<accession>A0A1G6TGU7</accession>
<evidence type="ECO:0000256" key="9">
    <source>
        <dbReference type="SAM" id="Phobius"/>
    </source>
</evidence>
<feature type="transmembrane region" description="Helical" evidence="9">
    <location>
        <begin position="93"/>
        <end position="114"/>
    </location>
</feature>
<evidence type="ECO:0000313" key="10">
    <source>
        <dbReference type="EMBL" id="SDD28293.1"/>
    </source>
</evidence>
<feature type="transmembrane region" description="Helical" evidence="9">
    <location>
        <begin position="240"/>
        <end position="259"/>
    </location>
</feature>
<evidence type="ECO:0000256" key="5">
    <source>
        <dbReference type="ARBA" id="ARBA00022692"/>
    </source>
</evidence>
<evidence type="ECO:0000313" key="11">
    <source>
        <dbReference type="Proteomes" id="UP000199039"/>
    </source>
</evidence>
<keyword evidence="11" id="KW-1185">Reference proteome</keyword>
<keyword evidence="7 9" id="KW-0472">Membrane</keyword>
<dbReference type="GO" id="GO:0055085">
    <property type="term" value="P:transmembrane transport"/>
    <property type="evidence" value="ECO:0007669"/>
    <property type="project" value="TreeGrafter"/>
</dbReference>
<dbReference type="PANTHER" id="PTHR21716:SF53">
    <property type="entry name" value="PERMEASE PERM-RELATED"/>
    <property type="match status" value="1"/>
</dbReference>
<feature type="transmembrane region" description="Helical" evidence="9">
    <location>
        <begin position="333"/>
        <end position="364"/>
    </location>
</feature>
<feature type="transmembrane region" description="Helical" evidence="9">
    <location>
        <begin position="62"/>
        <end position="81"/>
    </location>
</feature>
<dbReference type="GO" id="GO:0005886">
    <property type="term" value="C:plasma membrane"/>
    <property type="evidence" value="ECO:0007669"/>
    <property type="project" value="UniProtKB-SubCell"/>
</dbReference>
<sequence length="420" mass="44701">MSGQRVRTATVRRNTASIRPPAVAPVDTVPQWLKNAAGWSWRLILVVIAISLVVFATAKVQLVFIAFFIALVFTAVLRPVVNFYSKVMPRGLATALAMLTGLLVIGGLFTYVIASVAGQWHSLSEQFTTGIGRIFDFLENGPLPFSITAADFDTWLASAQKWVQQHAGDIAGTAFEQAGTVVEIFTALALAVFCTIFFLARGGAMWTWFLNQLPMRMRATWKIVGGAGWYTFSGYTRGTVIIAITDGLLAGIFLSILGVPLAAPLAVLVFIGAFIPLIGAPAAMVIAMVVALAVDGVVKAAIVGIGIALIGQFEGHVLQPLVMGKQVSLHPMVVAVSVTCGTLLAGILGAVIAVPLVAVFWAVFSKLRRHLDPPMVEEVVDEDDGDHRDDGEHPDHGHHDDDGAGDAHADHDAEAHPAES</sequence>
<organism evidence="10 11">
    <name type="scientific">Sanguibacter gelidistatuariae</name>
    <dbReference type="NCBI Taxonomy" id="1814289"/>
    <lineage>
        <taxon>Bacteria</taxon>
        <taxon>Bacillati</taxon>
        <taxon>Actinomycetota</taxon>
        <taxon>Actinomycetes</taxon>
        <taxon>Micrococcales</taxon>
        <taxon>Sanguibacteraceae</taxon>
        <taxon>Sanguibacter</taxon>
    </lineage>
</organism>
<keyword evidence="4" id="KW-1003">Cell membrane</keyword>
<dbReference type="PANTHER" id="PTHR21716">
    <property type="entry name" value="TRANSMEMBRANE PROTEIN"/>
    <property type="match status" value="1"/>
</dbReference>
<evidence type="ECO:0000256" key="1">
    <source>
        <dbReference type="ARBA" id="ARBA00004651"/>
    </source>
</evidence>
<feature type="transmembrane region" description="Helical" evidence="9">
    <location>
        <begin position="265"/>
        <end position="290"/>
    </location>
</feature>
<comment type="similarity">
    <text evidence="2">Belongs to the autoinducer-2 exporter (AI-2E) (TC 2.A.86) family.</text>
</comment>
<dbReference type="Pfam" id="PF01594">
    <property type="entry name" value="AI-2E_transport"/>
    <property type="match status" value="1"/>
</dbReference>
<dbReference type="Proteomes" id="UP000199039">
    <property type="component" value="Unassembled WGS sequence"/>
</dbReference>
<feature type="transmembrane region" description="Helical" evidence="9">
    <location>
        <begin position="39"/>
        <end position="56"/>
    </location>
</feature>
<comment type="subcellular location">
    <subcellularLocation>
        <location evidence="1">Cell membrane</location>
        <topology evidence="1">Multi-pass membrane protein</topology>
    </subcellularLocation>
</comment>
<dbReference type="InterPro" id="IPR002549">
    <property type="entry name" value="AI-2E-like"/>
</dbReference>
<feature type="transmembrane region" description="Helical" evidence="9">
    <location>
        <begin position="297"/>
        <end position="313"/>
    </location>
</feature>
<evidence type="ECO:0000256" key="4">
    <source>
        <dbReference type="ARBA" id="ARBA00022475"/>
    </source>
</evidence>
<keyword evidence="5 9" id="KW-0812">Transmembrane</keyword>
<dbReference type="STRING" id="1814289.SAMN05216410_3107"/>
<reference evidence="10 11" key="1">
    <citation type="submission" date="2016-09" db="EMBL/GenBank/DDBJ databases">
        <authorList>
            <person name="Capua I."/>
            <person name="De Benedictis P."/>
            <person name="Joannis T."/>
            <person name="Lombin L.H."/>
            <person name="Cattoli G."/>
        </authorList>
    </citation>
    <scope>NUCLEOTIDE SEQUENCE [LARGE SCALE GENOMIC DNA]</scope>
    <source>
        <strain evidence="10 11">ISLP-3</strain>
    </source>
</reference>
<keyword evidence="6 9" id="KW-1133">Transmembrane helix</keyword>
<feature type="region of interest" description="Disordered" evidence="8">
    <location>
        <begin position="378"/>
        <end position="420"/>
    </location>
</feature>
<evidence type="ECO:0000256" key="2">
    <source>
        <dbReference type="ARBA" id="ARBA00009773"/>
    </source>
</evidence>
<name>A0A1G6TGU7_9MICO</name>
<feature type="transmembrane region" description="Helical" evidence="9">
    <location>
        <begin position="184"/>
        <end position="209"/>
    </location>
</feature>
<evidence type="ECO:0000256" key="3">
    <source>
        <dbReference type="ARBA" id="ARBA00022448"/>
    </source>
</evidence>
<proteinExistence type="inferred from homology"/>
<dbReference type="AlphaFoldDB" id="A0A1G6TGU7"/>